<proteinExistence type="predicted"/>
<protein>
    <submittedName>
        <fullName evidence="1">CblD like pilus biogenesis initiator</fullName>
    </submittedName>
</protein>
<gene>
    <name evidence="1" type="ORF">NCTC12965_07844</name>
</gene>
<dbReference type="Pfam" id="PF07434">
    <property type="entry name" value="CblD"/>
    <property type="match status" value="1"/>
</dbReference>
<sequence length="93" mass="10564">MFSSGFNTYIPASELNKLSDVGVWRADLKMQVKAWDNCYTIGGCPGIHRVDWKANIILKVTDYGNQQNLSARLSDFSTHCQPESDGPARRRWE</sequence>
<dbReference type="Gene3D" id="2.60.40.2520">
    <property type="entry name" value="CFA/I fimbrial subunit E, adhesin domain"/>
    <property type="match status" value="1"/>
</dbReference>
<dbReference type="AlphaFoldDB" id="A0A4U9WIV1"/>
<dbReference type="InterPro" id="IPR043037">
    <property type="entry name" value="CfaE_adhesin"/>
</dbReference>
<accession>A0A4U9WIV1</accession>
<organism evidence="1">
    <name type="scientific">Serratia fonticola</name>
    <dbReference type="NCBI Taxonomy" id="47917"/>
    <lineage>
        <taxon>Bacteria</taxon>
        <taxon>Pseudomonadati</taxon>
        <taxon>Pseudomonadota</taxon>
        <taxon>Gammaproteobacteria</taxon>
        <taxon>Enterobacterales</taxon>
        <taxon>Yersiniaceae</taxon>
        <taxon>Serratia</taxon>
    </lineage>
</organism>
<dbReference type="InterPro" id="IPR010888">
    <property type="entry name" value="CblD"/>
</dbReference>
<reference evidence="1" key="1">
    <citation type="submission" date="2019-05" db="EMBL/GenBank/DDBJ databases">
        <authorList>
            <consortium name="Pathogen Informatics"/>
        </authorList>
    </citation>
    <scope>NUCLEOTIDE SEQUENCE [LARGE SCALE GENOMIC DNA]</scope>
    <source>
        <strain evidence="1">NCTC12965</strain>
    </source>
</reference>
<dbReference type="EMBL" id="CABEEZ010000155">
    <property type="protein sequence ID" value="VTR58902.1"/>
    <property type="molecule type" value="Genomic_DNA"/>
</dbReference>
<evidence type="ECO:0000313" key="1">
    <source>
        <dbReference type="EMBL" id="VTR58902.1"/>
    </source>
</evidence>
<name>A0A4U9WIV1_SERFO</name>